<organism evidence="4 5">
    <name type="scientific">Periplaneta americana</name>
    <name type="common">American cockroach</name>
    <name type="synonym">Blatta americana</name>
    <dbReference type="NCBI Taxonomy" id="6978"/>
    <lineage>
        <taxon>Eukaryota</taxon>
        <taxon>Metazoa</taxon>
        <taxon>Ecdysozoa</taxon>
        <taxon>Arthropoda</taxon>
        <taxon>Hexapoda</taxon>
        <taxon>Insecta</taxon>
        <taxon>Pterygota</taxon>
        <taxon>Neoptera</taxon>
        <taxon>Polyneoptera</taxon>
        <taxon>Dictyoptera</taxon>
        <taxon>Blattodea</taxon>
        <taxon>Blattoidea</taxon>
        <taxon>Blattidae</taxon>
        <taxon>Blattinae</taxon>
        <taxon>Periplaneta</taxon>
    </lineage>
</organism>
<feature type="region of interest" description="Disordered" evidence="2">
    <location>
        <begin position="1"/>
        <end position="27"/>
    </location>
</feature>
<gene>
    <name evidence="4" type="ORF">ANN_15384</name>
</gene>
<dbReference type="Pfam" id="PF25298">
    <property type="entry name" value="Baculo_FP_2nd"/>
    <property type="match status" value="1"/>
</dbReference>
<comment type="caution">
    <text evidence="4">The sequence shown here is derived from an EMBL/GenBank/DDBJ whole genome shotgun (WGS) entry which is preliminary data.</text>
</comment>
<proteinExistence type="predicted"/>
<feature type="domain" description="FP protein C-terminal" evidence="3">
    <location>
        <begin position="210"/>
        <end position="261"/>
    </location>
</feature>
<name>A0ABQ8SHD4_PERAM</name>
<evidence type="ECO:0000256" key="1">
    <source>
        <dbReference type="SAM" id="Coils"/>
    </source>
</evidence>
<evidence type="ECO:0000313" key="5">
    <source>
        <dbReference type="Proteomes" id="UP001148838"/>
    </source>
</evidence>
<sequence>MLPRNTEEKNDTSKGGSSNKKTSEQKALSEEVNGDIYNILQSMFVEFSCFIQTEVNDLKQSIQFMTDKFDTFCAEMGKIKEELKEIKKDNNSLKEENDVLRFRLNEIEQYSRRENVMIYGIPVTKSESLYEVINTISKVTGAENFGQDVSVAHRLPSQKGKVQTIIVRFCKRSSDSWLKCFKEESRKHSDGFGIPLQKLSQHFQPGDHLTPTTRSLFNKTREVAREKGYKFIWIKDCKILIKKDENSSVSRIIHYNDLDNL</sequence>
<reference evidence="4 5" key="1">
    <citation type="journal article" date="2022" name="Allergy">
        <title>Genome assembly and annotation of Periplaneta americana reveal a comprehensive cockroach allergen profile.</title>
        <authorList>
            <person name="Wang L."/>
            <person name="Xiong Q."/>
            <person name="Saelim N."/>
            <person name="Wang L."/>
            <person name="Nong W."/>
            <person name="Wan A.T."/>
            <person name="Shi M."/>
            <person name="Liu X."/>
            <person name="Cao Q."/>
            <person name="Hui J.H.L."/>
            <person name="Sookrung N."/>
            <person name="Leung T.F."/>
            <person name="Tungtrongchitr A."/>
            <person name="Tsui S.K.W."/>
        </authorList>
    </citation>
    <scope>NUCLEOTIDE SEQUENCE [LARGE SCALE GENOMIC DNA]</scope>
    <source>
        <strain evidence="4">PWHHKU_190912</strain>
    </source>
</reference>
<dbReference type="Proteomes" id="UP001148838">
    <property type="component" value="Unassembled WGS sequence"/>
</dbReference>
<accession>A0ABQ8SHD4</accession>
<evidence type="ECO:0000256" key="2">
    <source>
        <dbReference type="SAM" id="MobiDB-lite"/>
    </source>
</evidence>
<keyword evidence="1" id="KW-0175">Coiled coil</keyword>
<evidence type="ECO:0000259" key="3">
    <source>
        <dbReference type="Pfam" id="PF25298"/>
    </source>
</evidence>
<dbReference type="EMBL" id="JAJSOF020000027">
    <property type="protein sequence ID" value="KAJ4433127.1"/>
    <property type="molecule type" value="Genomic_DNA"/>
</dbReference>
<keyword evidence="5" id="KW-1185">Reference proteome</keyword>
<evidence type="ECO:0000313" key="4">
    <source>
        <dbReference type="EMBL" id="KAJ4433127.1"/>
    </source>
</evidence>
<feature type="coiled-coil region" evidence="1">
    <location>
        <begin position="76"/>
        <end position="103"/>
    </location>
</feature>
<protein>
    <recommendedName>
        <fullName evidence="3">FP protein C-terminal domain-containing protein</fullName>
    </recommendedName>
</protein>
<dbReference type="InterPro" id="IPR057251">
    <property type="entry name" value="FP_C"/>
</dbReference>
<feature type="compositionally biased region" description="Basic and acidic residues" evidence="2">
    <location>
        <begin position="1"/>
        <end position="12"/>
    </location>
</feature>